<accession>A0A6J4PMW3</accession>
<keyword evidence="1" id="KW-0472">Membrane</keyword>
<dbReference type="EMBL" id="CADCVB010000079">
    <property type="protein sequence ID" value="CAA9420943.1"/>
    <property type="molecule type" value="Genomic_DNA"/>
</dbReference>
<organism evidence="2">
    <name type="scientific">uncultured Rubrobacteraceae bacterium</name>
    <dbReference type="NCBI Taxonomy" id="349277"/>
    <lineage>
        <taxon>Bacteria</taxon>
        <taxon>Bacillati</taxon>
        <taxon>Actinomycetota</taxon>
        <taxon>Rubrobacteria</taxon>
        <taxon>Rubrobacterales</taxon>
        <taxon>Rubrobacteraceae</taxon>
        <taxon>environmental samples</taxon>
    </lineage>
</organism>
<keyword evidence="1" id="KW-1133">Transmembrane helix</keyword>
<name>A0A6J4PMW3_9ACTN</name>
<dbReference type="AlphaFoldDB" id="A0A6J4PMW3"/>
<keyword evidence="1" id="KW-0812">Transmembrane</keyword>
<feature type="transmembrane region" description="Helical" evidence="1">
    <location>
        <begin position="31"/>
        <end position="53"/>
    </location>
</feature>
<gene>
    <name evidence="2" type="ORF">AVDCRST_MAG78-1048</name>
</gene>
<evidence type="ECO:0000313" key="2">
    <source>
        <dbReference type="EMBL" id="CAA9420943.1"/>
    </source>
</evidence>
<evidence type="ECO:0000256" key="1">
    <source>
        <dbReference type="SAM" id="Phobius"/>
    </source>
</evidence>
<sequence>MLALIGPVAGLLAAEVLLRLARPLLLLGDFLARYASSLLGVSLGGAIFAALLVSPGALNESPEKIPSRIVIFLEAGAVFGVVGE</sequence>
<reference evidence="2" key="1">
    <citation type="submission" date="2020-02" db="EMBL/GenBank/DDBJ databases">
        <authorList>
            <person name="Meier V. D."/>
        </authorList>
    </citation>
    <scope>NUCLEOTIDE SEQUENCE</scope>
    <source>
        <strain evidence="2">AVDCRST_MAG78</strain>
    </source>
</reference>
<proteinExistence type="predicted"/>
<protein>
    <submittedName>
        <fullName evidence="2">Uncharacterized protein</fullName>
    </submittedName>
</protein>